<evidence type="ECO:0000313" key="8">
    <source>
        <dbReference type="EMBL" id="EKX72725.1"/>
    </source>
</evidence>
<dbReference type="GO" id="GO:0005737">
    <property type="term" value="C:cytoplasm"/>
    <property type="evidence" value="ECO:0007669"/>
    <property type="project" value="UniProtKB-SubCell"/>
</dbReference>
<feature type="region of interest" description="Disordered" evidence="5">
    <location>
        <begin position="716"/>
        <end position="742"/>
    </location>
</feature>
<dbReference type="GO" id="GO:0000049">
    <property type="term" value="F:tRNA binding"/>
    <property type="evidence" value="ECO:0007669"/>
    <property type="project" value="TreeGrafter"/>
</dbReference>
<dbReference type="GO" id="GO:1990112">
    <property type="term" value="C:RQC complex"/>
    <property type="evidence" value="ECO:0007669"/>
    <property type="project" value="TreeGrafter"/>
</dbReference>
<evidence type="ECO:0000256" key="1">
    <source>
        <dbReference type="ARBA" id="ARBA00004496"/>
    </source>
</evidence>
<dbReference type="VEuPathDB" id="PiroplasmaDB:BEWA_012840"/>
<keyword evidence="9" id="KW-1185">Reference proteome</keyword>
<dbReference type="GeneID" id="15804360"/>
<feature type="domain" description="NFACT RNA-binding" evidence="6">
    <location>
        <begin position="367"/>
        <end position="478"/>
    </location>
</feature>
<proteinExistence type="inferred from homology"/>
<evidence type="ECO:0000256" key="4">
    <source>
        <dbReference type="ARBA" id="ARBA00023054"/>
    </source>
</evidence>
<feature type="domain" description="NFACT protein C-terminal" evidence="7">
    <location>
        <begin position="751"/>
        <end position="818"/>
    </location>
</feature>
<dbReference type="GO" id="GO:0043023">
    <property type="term" value="F:ribosomal large subunit binding"/>
    <property type="evidence" value="ECO:0007669"/>
    <property type="project" value="TreeGrafter"/>
</dbReference>
<keyword evidence="4" id="KW-0175">Coiled coil</keyword>
<protein>
    <recommendedName>
        <fullName evidence="10">NFACT RNA-binding domain-containing protein</fullName>
    </recommendedName>
</protein>
<evidence type="ECO:0000259" key="7">
    <source>
        <dbReference type="Pfam" id="PF11923"/>
    </source>
</evidence>
<sequence length="842" mass="95997">MITSTLFQNYLLIRHYMKQPPSPNNHLYVVHFFYPLIFTSIGPQNTGDHFFKVGTTYLFDEEYHSWCKKLSKDVISGILDTPKPLSDIVKQIYPSVHASLVEFILKKSGESPTREFCSQDVDLAMQFIEALRKEVLRLTSSDSTIGGYLFKAQNGEYDDFSPFEIKADGEFFADYNEALDAFFTKSEIKKEEKKVVDKKPTKLKKIKLDQDRREGKLIDEIKVLQTDIEILQENIDLVDKCLNLIRTLIATGASWKDIQDQIEIQKTLKHPIAQRIAKIDIPNQIVTFAGDPNDKSGPEIEYGLSCHQNLEKMYSKKKKLESKLERTKIGREFALKKVNKEKEKEQTQVKGPTHKITTLRKRFWFEKFYWFITSDGYLVLGGRDALQNEILVKKYLTKGDLYFHADIHGASSCILKNPGQVAEIPQTSIDQGGCFAVCHSNAWNQKFMVPSWWVYHHQVSKTPPTGEFVPQGSFVIRGKKNYIQPQKLEMGLTVVFHIGNVDEDEDNAAVEANIEEEQNDEPKDDFGGDESKLTESDEVDENVTSEESESGDKESEDDKSDESEEAVNDSRDSEDDDDEDEKKMHKPSVRINTESVTITEIECTVKRSTKQRKATGYPKALEVDLESIKEQLGALNLLAEPKDGHVNITEPGKLFHTEEASRKIRERIPTGVKKKEPMSKAARNKLAKMKKKYGSDDEETQELRRLLTGSTKLKVIKQAEEEPAVQPSAPRPRTQPSQDTLKTIDDKELERYMKQFNRLCKDPKEDDIILNAIPMCAPFSALREFKTRIKLVPGNTKKGAIASQALHQFAKSDEKRANYIKLITSDQLILTMIGNCKVPTSK</sequence>
<dbReference type="GO" id="GO:0072344">
    <property type="term" value="P:rescue of stalled ribosome"/>
    <property type="evidence" value="ECO:0007669"/>
    <property type="project" value="TreeGrafter"/>
</dbReference>
<feature type="compositionally biased region" description="Basic and acidic residues" evidence="5">
    <location>
        <begin position="520"/>
        <end position="535"/>
    </location>
</feature>
<dbReference type="GO" id="GO:1990116">
    <property type="term" value="P:ribosome-associated ubiquitin-dependent protein catabolic process"/>
    <property type="evidence" value="ECO:0007669"/>
    <property type="project" value="TreeGrafter"/>
</dbReference>
<dbReference type="PANTHER" id="PTHR15239">
    <property type="entry name" value="NUCLEAR EXPORT MEDIATOR FACTOR NEMF"/>
    <property type="match status" value="1"/>
</dbReference>
<dbReference type="eggNOG" id="KOG2030">
    <property type="taxonomic scope" value="Eukaryota"/>
</dbReference>
<dbReference type="STRING" id="1537102.L1LBT7"/>
<comment type="similarity">
    <text evidence="2">Belongs to the NEMF family.</text>
</comment>
<dbReference type="OrthoDB" id="207084at2759"/>
<dbReference type="RefSeq" id="XP_004832177.1">
    <property type="nucleotide sequence ID" value="XM_004832120.1"/>
</dbReference>
<dbReference type="AlphaFoldDB" id="L1LBT7"/>
<dbReference type="Proteomes" id="UP000031512">
    <property type="component" value="Unassembled WGS sequence"/>
</dbReference>
<evidence type="ECO:0000256" key="2">
    <source>
        <dbReference type="ARBA" id="ARBA00008318"/>
    </source>
</evidence>
<dbReference type="Pfam" id="PF11923">
    <property type="entry name" value="NFACT-C"/>
    <property type="match status" value="1"/>
</dbReference>
<reference evidence="8 9" key="1">
    <citation type="journal article" date="2012" name="BMC Genomics">
        <title>Comparative genomic analysis and phylogenetic position of Theileria equi.</title>
        <authorList>
            <person name="Kappmeyer L.S."/>
            <person name="Thiagarajan M."/>
            <person name="Herndon D.R."/>
            <person name="Ramsay J.D."/>
            <person name="Caler E."/>
            <person name="Djikeng A."/>
            <person name="Gillespie J.J."/>
            <person name="Lau A.O."/>
            <person name="Roalson E.H."/>
            <person name="Silva J.C."/>
            <person name="Silva M.G."/>
            <person name="Suarez C.E."/>
            <person name="Ueti M.W."/>
            <person name="Nene V.M."/>
            <person name="Mealey R.H."/>
            <person name="Knowles D.P."/>
            <person name="Brayton K.A."/>
        </authorList>
    </citation>
    <scope>NUCLEOTIDE SEQUENCE [LARGE SCALE GENOMIC DNA]</scope>
    <source>
        <strain evidence="8 9">WA</strain>
    </source>
</reference>
<dbReference type="KEGG" id="beq:BEWA_012840"/>
<evidence type="ECO:0000313" key="9">
    <source>
        <dbReference type="Proteomes" id="UP000031512"/>
    </source>
</evidence>
<dbReference type="Pfam" id="PF05670">
    <property type="entry name" value="NFACT-R_1"/>
    <property type="match status" value="1"/>
</dbReference>
<accession>L1LBT7</accession>
<dbReference type="EMBL" id="ACOU01000004">
    <property type="protein sequence ID" value="EKX72725.1"/>
    <property type="molecule type" value="Genomic_DNA"/>
</dbReference>
<feature type="compositionally biased region" description="Acidic residues" evidence="5">
    <location>
        <begin position="536"/>
        <end position="580"/>
    </location>
</feature>
<comment type="subcellular location">
    <subcellularLocation>
        <location evidence="1">Cytoplasm</location>
    </subcellularLocation>
</comment>
<evidence type="ECO:0000256" key="3">
    <source>
        <dbReference type="ARBA" id="ARBA00022490"/>
    </source>
</evidence>
<evidence type="ECO:0000259" key="6">
    <source>
        <dbReference type="Pfam" id="PF05670"/>
    </source>
</evidence>
<keyword evidence="3" id="KW-0963">Cytoplasm</keyword>
<evidence type="ECO:0000256" key="5">
    <source>
        <dbReference type="SAM" id="MobiDB-lite"/>
    </source>
</evidence>
<gene>
    <name evidence="8" type="ORF">BEWA_012840</name>
</gene>
<dbReference type="PANTHER" id="PTHR15239:SF6">
    <property type="entry name" value="RIBOSOME QUALITY CONTROL COMPLEX SUBUNIT NEMF"/>
    <property type="match status" value="1"/>
</dbReference>
<evidence type="ECO:0008006" key="10">
    <source>
        <dbReference type="Google" id="ProtNLM"/>
    </source>
</evidence>
<name>L1LBT7_THEEQ</name>
<dbReference type="InterPro" id="IPR051608">
    <property type="entry name" value="RQC_Subunit_NEMF"/>
</dbReference>
<feature type="region of interest" description="Disordered" evidence="5">
    <location>
        <begin position="514"/>
        <end position="594"/>
    </location>
</feature>
<organism evidence="8 9">
    <name type="scientific">Theileria equi strain WA</name>
    <dbReference type="NCBI Taxonomy" id="1537102"/>
    <lineage>
        <taxon>Eukaryota</taxon>
        <taxon>Sar</taxon>
        <taxon>Alveolata</taxon>
        <taxon>Apicomplexa</taxon>
        <taxon>Aconoidasida</taxon>
        <taxon>Piroplasmida</taxon>
        <taxon>Theileriidae</taxon>
        <taxon>Theileria</taxon>
    </lineage>
</organism>
<dbReference type="InterPro" id="IPR021846">
    <property type="entry name" value="NFACT-C"/>
</dbReference>
<comment type="caution">
    <text evidence="8">The sequence shown here is derived from an EMBL/GenBank/DDBJ whole genome shotgun (WGS) entry which is preliminary data.</text>
</comment>
<dbReference type="InterPro" id="IPR008532">
    <property type="entry name" value="NFACT_RNA-bd"/>
</dbReference>